<protein>
    <submittedName>
        <fullName evidence="2">Uncharacterized protein</fullName>
    </submittedName>
</protein>
<dbReference type="RefSeq" id="WP_275108978.1">
    <property type="nucleotide sequence ID" value="NZ_JAKJSC010000001.1"/>
</dbReference>
<evidence type="ECO:0000256" key="1">
    <source>
        <dbReference type="SAM" id="SignalP"/>
    </source>
</evidence>
<keyword evidence="3" id="KW-1185">Reference proteome</keyword>
<accession>A0ABT5VQC3</accession>
<feature type="chain" id="PRO_5045525989" evidence="1">
    <location>
        <begin position="26"/>
        <end position="101"/>
    </location>
</feature>
<evidence type="ECO:0000313" key="2">
    <source>
        <dbReference type="EMBL" id="MDE5417636.1"/>
    </source>
</evidence>
<gene>
    <name evidence="2" type="ORF">L3049_06405</name>
</gene>
<keyword evidence="1" id="KW-0732">Signal</keyword>
<reference evidence="2 3" key="1">
    <citation type="submission" date="2022-01" db="EMBL/GenBank/DDBJ databases">
        <title>Labilibaculum sp. nov, a marine bacterium isolated from Antarctica.</title>
        <authorList>
            <person name="Dai W."/>
        </authorList>
    </citation>
    <scope>NUCLEOTIDE SEQUENCE [LARGE SCALE GENOMIC DNA]</scope>
    <source>
        <strain evidence="2 3">DW002</strain>
    </source>
</reference>
<dbReference type="EMBL" id="JAKJSC010000001">
    <property type="protein sequence ID" value="MDE5417636.1"/>
    <property type="molecule type" value="Genomic_DNA"/>
</dbReference>
<evidence type="ECO:0000313" key="3">
    <source>
        <dbReference type="Proteomes" id="UP001528920"/>
    </source>
</evidence>
<sequence length="101" mass="11485">MKIIAVILSVYVMVLTAMPCTDVHAADTNSVVLELLEQDQYHSYDVDLCSPFCFCVCCQTHPQPVVYFTFQIDFTGFNLTVPSIVQNERECIISFFRPPKV</sequence>
<name>A0ABT5VQC3_9BACT</name>
<dbReference type="Pfam" id="PF20365">
    <property type="entry name" value="DUF6660"/>
    <property type="match status" value="1"/>
</dbReference>
<organism evidence="2 3">
    <name type="scientific">Paralabilibaculum antarcticum</name>
    <dbReference type="NCBI Taxonomy" id="2912572"/>
    <lineage>
        <taxon>Bacteria</taxon>
        <taxon>Pseudomonadati</taxon>
        <taxon>Bacteroidota</taxon>
        <taxon>Bacteroidia</taxon>
        <taxon>Marinilabiliales</taxon>
        <taxon>Marinifilaceae</taxon>
        <taxon>Paralabilibaculum</taxon>
    </lineage>
</organism>
<proteinExistence type="predicted"/>
<feature type="signal peptide" evidence="1">
    <location>
        <begin position="1"/>
        <end position="25"/>
    </location>
</feature>
<dbReference type="Proteomes" id="UP001528920">
    <property type="component" value="Unassembled WGS sequence"/>
</dbReference>
<dbReference type="InterPro" id="IPR046601">
    <property type="entry name" value="DUF6660"/>
</dbReference>
<comment type="caution">
    <text evidence="2">The sequence shown here is derived from an EMBL/GenBank/DDBJ whole genome shotgun (WGS) entry which is preliminary data.</text>
</comment>